<name>A0A0B2RU54_GLYSO</name>
<dbReference type="AlphaFoldDB" id="A0A0B2RU54"/>
<protein>
    <submittedName>
        <fullName evidence="1">Uncharacterized protein</fullName>
    </submittedName>
</protein>
<dbReference type="EMBL" id="KN646716">
    <property type="protein sequence ID" value="KHN37956.1"/>
    <property type="molecule type" value="Genomic_DNA"/>
</dbReference>
<dbReference type="Proteomes" id="UP000053555">
    <property type="component" value="Unassembled WGS sequence"/>
</dbReference>
<proteinExistence type="predicted"/>
<reference evidence="1" key="1">
    <citation type="submission" date="2014-07" db="EMBL/GenBank/DDBJ databases">
        <title>Identification of a novel salt tolerance gene in wild soybean by whole-genome sequencing.</title>
        <authorList>
            <person name="Lam H.-M."/>
            <person name="Qi X."/>
            <person name="Li M.-W."/>
            <person name="Liu X."/>
            <person name="Xie M."/>
            <person name="Ni M."/>
            <person name="Xu X."/>
        </authorList>
    </citation>
    <scope>NUCLEOTIDE SEQUENCE [LARGE SCALE GENOMIC DNA]</scope>
    <source>
        <tissue evidence="1">Root</tissue>
    </source>
</reference>
<accession>A0A0B2RU54</accession>
<evidence type="ECO:0000313" key="1">
    <source>
        <dbReference type="EMBL" id="KHN37956.1"/>
    </source>
</evidence>
<organism evidence="1">
    <name type="scientific">Glycine soja</name>
    <name type="common">Wild soybean</name>
    <dbReference type="NCBI Taxonomy" id="3848"/>
    <lineage>
        <taxon>Eukaryota</taxon>
        <taxon>Viridiplantae</taxon>
        <taxon>Streptophyta</taxon>
        <taxon>Embryophyta</taxon>
        <taxon>Tracheophyta</taxon>
        <taxon>Spermatophyta</taxon>
        <taxon>Magnoliopsida</taxon>
        <taxon>eudicotyledons</taxon>
        <taxon>Gunneridae</taxon>
        <taxon>Pentapetalae</taxon>
        <taxon>rosids</taxon>
        <taxon>fabids</taxon>
        <taxon>Fabales</taxon>
        <taxon>Fabaceae</taxon>
        <taxon>Papilionoideae</taxon>
        <taxon>50 kb inversion clade</taxon>
        <taxon>NPAAA clade</taxon>
        <taxon>indigoferoid/millettioid clade</taxon>
        <taxon>Phaseoleae</taxon>
        <taxon>Glycine</taxon>
        <taxon>Glycine subgen. Soja</taxon>
    </lineage>
</organism>
<gene>
    <name evidence="1" type="ORF">glysoja_042602</name>
</gene>
<sequence length="122" mass="13585">MPEWEEWLPFEEQIDLPLLKVLSLSGLPQLALFSPSFLPSGLEALVAEAAMLSSMYKHELGLLFQCLTPLTHLALCGLGEEDLLNTLLKELILPTSLWVLTLWCFNGLKLLEGKGLQHLTSL</sequence>